<protein>
    <submittedName>
        <fullName evidence="15">Sodium/proline symporter</fullName>
    </submittedName>
</protein>
<evidence type="ECO:0000313" key="17">
    <source>
        <dbReference type="EMBL" id="MBA2858979.1"/>
    </source>
</evidence>
<dbReference type="InterPro" id="IPR018212">
    <property type="entry name" value="Na/solute_symporter_CS"/>
</dbReference>
<evidence type="ECO:0000256" key="6">
    <source>
        <dbReference type="ARBA" id="ARBA00022847"/>
    </source>
</evidence>
<evidence type="ECO:0000313" key="16">
    <source>
        <dbReference type="EMBL" id="MBA2851258.1"/>
    </source>
</evidence>
<dbReference type="Proteomes" id="UP000567099">
    <property type="component" value="Unassembled WGS sequence"/>
</dbReference>
<comment type="catalytic activity">
    <reaction evidence="12">
        <text>L-proline(in) + Na(+)(in) = L-proline(out) + Na(+)(out)</text>
        <dbReference type="Rhea" id="RHEA:28967"/>
        <dbReference type="ChEBI" id="CHEBI:29101"/>
        <dbReference type="ChEBI" id="CHEBI:60039"/>
    </reaction>
</comment>
<feature type="transmembrane region" description="Helical" evidence="14">
    <location>
        <begin position="196"/>
        <end position="220"/>
    </location>
</feature>
<keyword evidence="8" id="KW-0915">Sodium</keyword>
<dbReference type="RefSeq" id="WP_011170165.1">
    <property type="nucleotide sequence ID" value="NZ_CP026606.1"/>
</dbReference>
<keyword evidence="10 14" id="KW-0472">Membrane</keyword>
<dbReference type="PANTHER" id="PTHR48086">
    <property type="entry name" value="SODIUM/PROLINE SYMPORTER-RELATED"/>
    <property type="match status" value="1"/>
</dbReference>
<keyword evidence="5 14" id="KW-0812">Transmembrane</keyword>
<sequence>MISENLSIVLVFILYLLVVMGVGMYFYRRNETISDYVLGGRKLNSWVAALSAQASDMSGWLLMGLPGVAYLSGMSEIWIGVGLAIGTYLNWKFVAERLRRYTEIAKDSITIPVYLENRFRDQSKLLRIVSAFFIMLFFLLYTSSGLVAGGKLFNLVFGVDYTLAVTIGALVIIGYTFLGGFLAVSWTDFIQGSLMFIAIFLIPIMGISQVGGIDATMNAWNSISPDYLNPFTNLDGESLGIMGLASALAWGLGYFGMPHILVRFMAIKSADKVPKARKIATTWVVISLFMAVLVGMVGAVALGAPLDDPEHVFMAMAQGLFPSLIAGLFLAGVLAAIMSTADSQLLVTASAITEDIYALLNKNASQKELLWISRFAVIVVAAIAYYFAIVPGSSVMGLVSYAWAGFGGAFGPVILLSLYWKRMTRNGALAGLLSGGFMVILWKNLSGGIFDLYEIVPAFLLASVMITVVSLMDKEPSLEIQEEFDRAVSEMK</sequence>
<evidence type="ECO:0000313" key="19">
    <source>
        <dbReference type="Proteomes" id="UP000239462"/>
    </source>
</evidence>
<evidence type="ECO:0000313" key="18">
    <source>
        <dbReference type="EMBL" id="MBA2864673.1"/>
    </source>
</evidence>
<evidence type="ECO:0000256" key="2">
    <source>
        <dbReference type="ARBA" id="ARBA00006434"/>
    </source>
</evidence>
<name>A0A2L1CAK1_METMI</name>
<reference evidence="19" key="1">
    <citation type="journal article" date="2018" name="Genome Announc.">
        <title>Complete Genome Sequence of the Methanococcus maripaludis Type Strain JJ (DSM 2067), a Model for Selenoprotein Synthesis in Archaea.</title>
        <authorList>
            <person name="Poehlein A."/>
            <person name="Heym D."/>
            <person name="Quitzke V."/>
            <person name="Fersch J."/>
            <person name="Daniel R."/>
            <person name="Rother M."/>
        </authorList>
    </citation>
    <scope>NUCLEOTIDE SEQUENCE [LARGE SCALE GENOMIC DNA]</scope>
    <source>
        <strain evidence="19">DSM 2067</strain>
    </source>
</reference>
<dbReference type="AlphaFoldDB" id="A0A2L1CAK1"/>
<dbReference type="PANTHER" id="PTHR48086:SF3">
    <property type="entry name" value="SODIUM_PROLINE SYMPORTER"/>
    <property type="match status" value="1"/>
</dbReference>
<proteinExistence type="inferred from homology"/>
<keyword evidence="7 14" id="KW-1133">Transmembrane helix</keyword>
<keyword evidence="3" id="KW-0813">Transport</keyword>
<evidence type="ECO:0000256" key="7">
    <source>
        <dbReference type="ARBA" id="ARBA00022989"/>
    </source>
</evidence>
<evidence type="ECO:0000256" key="12">
    <source>
        <dbReference type="ARBA" id="ARBA00033708"/>
    </source>
</evidence>
<evidence type="ECO:0000313" key="21">
    <source>
        <dbReference type="Proteomes" id="UP000564425"/>
    </source>
</evidence>
<evidence type="ECO:0000256" key="4">
    <source>
        <dbReference type="ARBA" id="ARBA00022475"/>
    </source>
</evidence>
<dbReference type="Proteomes" id="UP000239462">
    <property type="component" value="Chromosome"/>
</dbReference>
<evidence type="ECO:0000313" key="20">
    <source>
        <dbReference type="Proteomes" id="UP000558015"/>
    </source>
</evidence>
<reference evidence="20 21" key="3">
    <citation type="submission" date="2020-07" db="EMBL/GenBank/DDBJ databases">
        <title>Genomic Encyclopedia of Type Strains, Phase IV (KMG-V): Genome sequencing to study the core and pangenomes of soil and plant-associated prokaryotes.</title>
        <authorList>
            <person name="Whitman W."/>
        </authorList>
    </citation>
    <scope>NUCLEOTIDE SEQUENCE [LARGE SCALE GENOMIC DNA]</scope>
    <source>
        <strain evidence="16 21">A1</strain>
        <strain evidence="17 20">C12</strain>
        <strain evidence="18 22">C13</strain>
    </source>
</reference>
<dbReference type="NCBIfam" id="TIGR02121">
    <property type="entry name" value="Na_Pro_sym"/>
    <property type="match status" value="1"/>
</dbReference>
<dbReference type="EMBL" id="JACDUH010000002">
    <property type="protein sequence ID" value="MBA2851258.1"/>
    <property type="molecule type" value="Genomic_DNA"/>
</dbReference>
<feature type="transmembrane region" description="Helical" evidence="14">
    <location>
        <begin position="240"/>
        <end position="262"/>
    </location>
</feature>
<evidence type="ECO:0000256" key="1">
    <source>
        <dbReference type="ARBA" id="ARBA00004651"/>
    </source>
</evidence>
<gene>
    <name evidence="15" type="primary">putP_1</name>
    <name evidence="16" type="ORF">HNP86_001411</name>
    <name evidence="17" type="ORF">HNP93_001680</name>
    <name evidence="18" type="ORF">HNP94_001695</name>
    <name evidence="15" type="ORF">MMJJ_08400</name>
</gene>
<dbReference type="GeneID" id="2761803"/>
<evidence type="ECO:0000256" key="9">
    <source>
        <dbReference type="ARBA" id="ARBA00023065"/>
    </source>
</evidence>
<dbReference type="Gene3D" id="1.20.1730.10">
    <property type="entry name" value="Sodium/glucose cotransporter"/>
    <property type="match status" value="1"/>
</dbReference>
<dbReference type="Pfam" id="PF00474">
    <property type="entry name" value="SSF"/>
    <property type="match status" value="1"/>
</dbReference>
<feature type="transmembrane region" description="Helical" evidence="14">
    <location>
        <begin position="6"/>
        <end position="27"/>
    </location>
</feature>
<evidence type="ECO:0000256" key="10">
    <source>
        <dbReference type="ARBA" id="ARBA00023136"/>
    </source>
</evidence>
<comment type="subcellular location">
    <subcellularLocation>
        <location evidence="1">Cell membrane</location>
        <topology evidence="1">Multi-pass membrane protein</topology>
    </subcellularLocation>
</comment>
<keyword evidence="9" id="KW-0406">Ion transport</keyword>
<keyword evidence="6" id="KW-0769">Symport</keyword>
<dbReference type="GO" id="GO:0005886">
    <property type="term" value="C:plasma membrane"/>
    <property type="evidence" value="ECO:0007669"/>
    <property type="project" value="UniProtKB-SubCell"/>
</dbReference>
<dbReference type="EMBL" id="CP026606">
    <property type="protein sequence ID" value="AVB76250.1"/>
    <property type="molecule type" value="Genomic_DNA"/>
</dbReference>
<dbReference type="InterPro" id="IPR011851">
    <property type="entry name" value="Na/Pro_symporter"/>
</dbReference>
<evidence type="ECO:0000313" key="15">
    <source>
        <dbReference type="EMBL" id="AVB76250.1"/>
    </source>
</evidence>
<dbReference type="GO" id="GO:0005298">
    <property type="term" value="F:proline:sodium symporter activity"/>
    <property type="evidence" value="ECO:0007669"/>
    <property type="project" value="InterPro"/>
</dbReference>
<dbReference type="EMBL" id="JACDUN010000001">
    <property type="protein sequence ID" value="MBA2858979.1"/>
    <property type="molecule type" value="Genomic_DNA"/>
</dbReference>
<dbReference type="InterPro" id="IPR038377">
    <property type="entry name" value="Na/Glc_symporter_sf"/>
</dbReference>
<dbReference type="CDD" id="cd11475">
    <property type="entry name" value="SLC5sbd_PutP"/>
    <property type="match status" value="1"/>
</dbReference>
<keyword evidence="4" id="KW-1003">Cell membrane</keyword>
<feature type="transmembrane region" description="Helical" evidence="14">
    <location>
        <begin position="283"/>
        <end position="306"/>
    </location>
</feature>
<dbReference type="GeneID" id="36101927"/>
<evidence type="ECO:0000256" key="14">
    <source>
        <dbReference type="SAM" id="Phobius"/>
    </source>
</evidence>
<dbReference type="Proteomes" id="UP000558015">
    <property type="component" value="Unassembled WGS sequence"/>
</dbReference>
<feature type="transmembrane region" description="Helical" evidence="14">
    <location>
        <begin position="427"/>
        <end position="443"/>
    </location>
</feature>
<feature type="transmembrane region" description="Helical" evidence="14">
    <location>
        <begin position="312"/>
        <end position="337"/>
    </location>
</feature>
<dbReference type="PROSITE" id="PS50283">
    <property type="entry name" value="NA_SOLUT_SYMP_3"/>
    <property type="match status" value="1"/>
</dbReference>
<keyword evidence="11" id="KW-0739">Sodium transport</keyword>
<dbReference type="KEGG" id="mmad:MMJJ_08400"/>
<feature type="transmembrane region" description="Helical" evidence="14">
    <location>
        <begin position="125"/>
        <end position="141"/>
    </location>
</feature>
<feature type="transmembrane region" description="Helical" evidence="14">
    <location>
        <begin position="161"/>
        <end position="184"/>
    </location>
</feature>
<feature type="transmembrane region" description="Helical" evidence="14">
    <location>
        <begin position="455"/>
        <end position="472"/>
    </location>
</feature>
<evidence type="ECO:0000313" key="22">
    <source>
        <dbReference type="Proteomes" id="UP000567099"/>
    </source>
</evidence>
<feature type="transmembrane region" description="Helical" evidence="14">
    <location>
        <begin position="69"/>
        <end position="91"/>
    </location>
</feature>
<feature type="transmembrane region" description="Helical" evidence="14">
    <location>
        <begin position="369"/>
        <end position="389"/>
    </location>
</feature>
<evidence type="ECO:0000256" key="11">
    <source>
        <dbReference type="ARBA" id="ARBA00023201"/>
    </source>
</evidence>
<dbReference type="InterPro" id="IPR050277">
    <property type="entry name" value="Sodium:Solute_Symporter"/>
</dbReference>
<accession>A0A2L1CAK1</accession>
<dbReference type="NCBIfam" id="TIGR00813">
    <property type="entry name" value="sss"/>
    <property type="match status" value="1"/>
</dbReference>
<dbReference type="InterPro" id="IPR001734">
    <property type="entry name" value="Na/solute_symporter"/>
</dbReference>
<dbReference type="GO" id="GO:0015824">
    <property type="term" value="P:proline transport"/>
    <property type="evidence" value="ECO:0007669"/>
    <property type="project" value="InterPro"/>
</dbReference>
<evidence type="ECO:0000256" key="8">
    <source>
        <dbReference type="ARBA" id="ARBA00023053"/>
    </source>
</evidence>
<evidence type="ECO:0000256" key="3">
    <source>
        <dbReference type="ARBA" id="ARBA00022448"/>
    </source>
</evidence>
<evidence type="ECO:0000256" key="5">
    <source>
        <dbReference type="ARBA" id="ARBA00022692"/>
    </source>
</evidence>
<organism evidence="15 19">
    <name type="scientific">Methanococcus maripaludis</name>
    <name type="common">Methanococcus deltae</name>
    <dbReference type="NCBI Taxonomy" id="39152"/>
    <lineage>
        <taxon>Archaea</taxon>
        <taxon>Methanobacteriati</taxon>
        <taxon>Methanobacteriota</taxon>
        <taxon>Methanomada group</taxon>
        <taxon>Methanococci</taxon>
        <taxon>Methanococcales</taxon>
        <taxon>Methanococcaceae</taxon>
        <taxon>Methanococcus</taxon>
    </lineage>
</organism>
<comment type="similarity">
    <text evidence="2 13">Belongs to the sodium:solute symporter (SSF) (TC 2.A.21) family.</text>
</comment>
<feature type="transmembrane region" description="Helical" evidence="14">
    <location>
        <begin position="401"/>
        <end position="420"/>
    </location>
</feature>
<dbReference type="EMBL" id="JACDUO010000002">
    <property type="protein sequence ID" value="MBA2864673.1"/>
    <property type="molecule type" value="Genomic_DNA"/>
</dbReference>
<evidence type="ECO:0000256" key="13">
    <source>
        <dbReference type="RuleBase" id="RU362091"/>
    </source>
</evidence>
<dbReference type="GO" id="GO:0031402">
    <property type="term" value="F:sodium ion binding"/>
    <property type="evidence" value="ECO:0007669"/>
    <property type="project" value="InterPro"/>
</dbReference>
<reference evidence="15" key="2">
    <citation type="submission" date="2018-02" db="EMBL/GenBank/DDBJ databases">
        <title>Complete genome sequence of the Methanococcus maripaludis type strain JJ (DSM 2067), a model for selenoprotein synthesis in Archaea.</title>
        <authorList>
            <person name="Poehlein A."/>
            <person name="Heym D."/>
            <person name="Quitzke V."/>
            <person name="Fersch J."/>
            <person name="Daniel R."/>
            <person name="Rother M."/>
        </authorList>
    </citation>
    <scope>NUCLEOTIDE SEQUENCE [LARGE SCALE GENOMIC DNA]</scope>
    <source>
        <strain evidence="15">DSM 2067</strain>
    </source>
</reference>
<dbReference type="PROSITE" id="PS00456">
    <property type="entry name" value="NA_SOLUT_SYMP_1"/>
    <property type="match status" value="1"/>
</dbReference>
<dbReference type="Proteomes" id="UP000564425">
    <property type="component" value="Unassembled WGS sequence"/>
</dbReference>